<evidence type="ECO:0000259" key="4">
    <source>
        <dbReference type="Pfam" id="PF00048"/>
    </source>
</evidence>
<feature type="domain" description="Chemokine interleukin-8-like" evidence="4">
    <location>
        <begin position="28"/>
        <end position="86"/>
    </location>
</feature>
<keyword evidence="1" id="KW-0202">Cytokine</keyword>
<organism evidence="5 6">
    <name type="scientific">Umbra pygmaea</name>
    <name type="common">Eastern mudminnow</name>
    <dbReference type="NCBI Taxonomy" id="75934"/>
    <lineage>
        <taxon>Eukaryota</taxon>
        <taxon>Metazoa</taxon>
        <taxon>Chordata</taxon>
        <taxon>Craniata</taxon>
        <taxon>Vertebrata</taxon>
        <taxon>Euteleostomi</taxon>
        <taxon>Actinopterygii</taxon>
        <taxon>Neopterygii</taxon>
        <taxon>Teleostei</taxon>
        <taxon>Protacanthopterygii</taxon>
        <taxon>Esociformes</taxon>
        <taxon>Umbridae</taxon>
        <taxon>Umbra</taxon>
    </lineage>
</organism>
<dbReference type="AlphaFoldDB" id="A0ABD0W3C2"/>
<evidence type="ECO:0000256" key="1">
    <source>
        <dbReference type="ARBA" id="ARBA00022514"/>
    </source>
</evidence>
<feature type="signal peptide" evidence="3">
    <location>
        <begin position="1"/>
        <end position="19"/>
    </location>
</feature>
<feature type="region of interest" description="Disordered" evidence="2">
    <location>
        <begin position="83"/>
        <end position="107"/>
    </location>
</feature>
<accession>A0ABD0W3C2</accession>
<keyword evidence="6" id="KW-1185">Reference proteome</keyword>
<dbReference type="Gene3D" id="2.40.50.40">
    <property type="match status" value="1"/>
</dbReference>
<keyword evidence="3" id="KW-0732">Signal</keyword>
<name>A0ABD0W3C2_UMBPY</name>
<dbReference type="EMBL" id="JAGEUA010000009">
    <property type="protein sequence ID" value="KAL0965205.1"/>
    <property type="molecule type" value="Genomic_DNA"/>
</dbReference>
<proteinExistence type="predicted"/>
<evidence type="ECO:0000313" key="6">
    <source>
        <dbReference type="Proteomes" id="UP001557470"/>
    </source>
</evidence>
<evidence type="ECO:0000313" key="5">
    <source>
        <dbReference type="EMBL" id="KAL0965205.1"/>
    </source>
</evidence>
<reference evidence="5 6" key="1">
    <citation type="submission" date="2024-06" db="EMBL/GenBank/DDBJ databases">
        <authorList>
            <person name="Pan Q."/>
            <person name="Wen M."/>
            <person name="Jouanno E."/>
            <person name="Zahm M."/>
            <person name="Klopp C."/>
            <person name="Cabau C."/>
            <person name="Louis A."/>
            <person name="Berthelot C."/>
            <person name="Parey E."/>
            <person name="Roest Crollius H."/>
            <person name="Montfort J."/>
            <person name="Robinson-Rechavi M."/>
            <person name="Bouchez O."/>
            <person name="Lampietro C."/>
            <person name="Lopez Roques C."/>
            <person name="Donnadieu C."/>
            <person name="Postlethwait J."/>
            <person name="Bobe J."/>
            <person name="Verreycken H."/>
            <person name="Guiguen Y."/>
        </authorList>
    </citation>
    <scope>NUCLEOTIDE SEQUENCE [LARGE SCALE GENOMIC DNA]</scope>
    <source>
        <strain evidence="5">Up_M1</strain>
        <tissue evidence="5">Testis</tissue>
    </source>
</reference>
<comment type="caution">
    <text evidence="5">The sequence shown here is derived from an EMBL/GenBank/DDBJ whole genome shotgun (WGS) entry which is preliminary data.</text>
</comment>
<dbReference type="SUPFAM" id="SSF54117">
    <property type="entry name" value="Interleukin 8-like chemokines"/>
    <property type="match status" value="1"/>
</dbReference>
<feature type="compositionally biased region" description="Basic residues" evidence="2">
    <location>
        <begin position="94"/>
        <end position="107"/>
    </location>
</feature>
<dbReference type="Proteomes" id="UP001557470">
    <property type="component" value="Unassembled WGS sequence"/>
</dbReference>
<dbReference type="InterPro" id="IPR001811">
    <property type="entry name" value="Chemokine_IL8-like_dom"/>
</dbReference>
<dbReference type="InterPro" id="IPR036048">
    <property type="entry name" value="Interleukin_8-like_sf"/>
</dbReference>
<dbReference type="GO" id="GO:0005615">
    <property type="term" value="C:extracellular space"/>
    <property type="evidence" value="ECO:0007669"/>
    <property type="project" value="UniProtKB-KW"/>
</dbReference>
<dbReference type="Pfam" id="PF00048">
    <property type="entry name" value="IL8"/>
    <property type="match status" value="1"/>
</dbReference>
<protein>
    <recommendedName>
        <fullName evidence="4">Chemokine interleukin-8-like domain-containing protein</fullName>
    </recommendedName>
</protein>
<gene>
    <name evidence="5" type="ORF">UPYG_G00278170</name>
</gene>
<evidence type="ECO:0000256" key="3">
    <source>
        <dbReference type="SAM" id="SignalP"/>
    </source>
</evidence>
<dbReference type="GO" id="GO:0005125">
    <property type="term" value="F:cytokine activity"/>
    <property type="evidence" value="ECO:0007669"/>
    <property type="project" value="UniProtKB-KW"/>
</dbReference>
<feature type="chain" id="PRO_5044890817" description="Chemokine interleukin-8-like domain-containing protein" evidence="3">
    <location>
        <begin position="20"/>
        <end position="107"/>
    </location>
</feature>
<evidence type="ECO:0000256" key="2">
    <source>
        <dbReference type="SAM" id="MobiDB-lite"/>
    </source>
</evidence>
<sequence length="107" mass="12026">MKTATAIFLCVTVFGVGLTHSPGGASKRCLCKGKPIQSVRNRLVNQIEVYFKSAFCEKIEIIAIMKNGKKNCLSPDSKQGKIILKKQGMEPQRKKTKKQRRSKKLKM</sequence>